<keyword evidence="2" id="KW-1185">Reference proteome</keyword>
<evidence type="ECO:0000313" key="2">
    <source>
        <dbReference type="Proteomes" id="UP000655225"/>
    </source>
</evidence>
<name>A0A834ZSD9_TETSI</name>
<organism evidence="1 2">
    <name type="scientific">Tetracentron sinense</name>
    <name type="common">Spur-leaf</name>
    <dbReference type="NCBI Taxonomy" id="13715"/>
    <lineage>
        <taxon>Eukaryota</taxon>
        <taxon>Viridiplantae</taxon>
        <taxon>Streptophyta</taxon>
        <taxon>Embryophyta</taxon>
        <taxon>Tracheophyta</taxon>
        <taxon>Spermatophyta</taxon>
        <taxon>Magnoliopsida</taxon>
        <taxon>Trochodendrales</taxon>
        <taxon>Trochodendraceae</taxon>
        <taxon>Tetracentron</taxon>
    </lineage>
</organism>
<gene>
    <name evidence="1" type="ORF">HHK36_000555</name>
</gene>
<reference evidence="1 2" key="1">
    <citation type="submission" date="2020-04" db="EMBL/GenBank/DDBJ databases">
        <title>Plant Genome Project.</title>
        <authorList>
            <person name="Zhang R.-G."/>
        </authorList>
    </citation>
    <scope>NUCLEOTIDE SEQUENCE [LARGE SCALE GENOMIC DNA]</scope>
    <source>
        <strain evidence="1">YNK0</strain>
        <tissue evidence="1">Leaf</tissue>
    </source>
</reference>
<sequence length="141" mass="15867">MLLFDHLTNNFESFNKCGFIENSLCYKVRVLQVNGSAPAFLNYSIDSIYLPFRNVILSFDSLSSVNAILIFESASLSYPWLVVVLLNNKVQLLQESLQRIRLASTSYSSAVKEVFPCGFEIRFEGFRDGILKTPAVAIAIE</sequence>
<comment type="caution">
    <text evidence="1">The sequence shown here is derived from an EMBL/GenBank/DDBJ whole genome shotgun (WGS) entry which is preliminary data.</text>
</comment>
<accession>A0A834ZSD9</accession>
<proteinExistence type="predicted"/>
<evidence type="ECO:0000313" key="1">
    <source>
        <dbReference type="EMBL" id="KAF8412586.1"/>
    </source>
</evidence>
<dbReference type="Proteomes" id="UP000655225">
    <property type="component" value="Unassembled WGS sequence"/>
</dbReference>
<dbReference type="AlphaFoldDB" id="A0A834ZSD9"/>
<dbReference type="EMBL" id="JABCRI010000001">
    <property type="protein sequence ID" value="KAF8412586.1"/>
    <property type="molecule type" value="Genomic_DNA"/>
</dbReference>
<protein>
    <submittedName>
        <fullName evidence="1">Uncharacterized protein</fullName>
    </submittedName>
</protein>